<keyword evidence="4" id="KW-0805">Transcription regulation</keyword>
<evidence type="ECO:0000256" key="9">
    <source>
        <dbReference type="SAM" id="MobiDB-lite"/>
    </source>
</evidence>
<comment type="caution">
    <text evidence="11">The sequence shown here is derived from an EMBL/GenBank/DDBJ whole genome shotgun (WGS) entry which is preliminary data.</text>
</comment>
<evidence type="ECO:0000259" key="10">
    <source>
        <dbReference type="Pfam" id="PF05236"/>
    </source>
</evidence>
<comment type="subcellular location">
    <subcellularLocation>
        <location evidence="1">Nucleus</location>
    </subcellularLocation>
</comment>
<feature type="region of interest" description="Disordered" evidence="9">
    <location>
        <begin position="413"/>
        <end position="471"/>
    </location>
</feature>
<gene>
    <name evidence="11" type="ORF">SEPCBS57363_005591</name>
</gene>
<dbReference type="Proteomes" id="UP001642501">
    <property type="component" value="Unassembled WGS sequence"/>
</dbReference>
<keyword evidence="12" id="KW-1185">Reference proteome</keyword>
<evidence type="ECO:0000256" key="5">
    <source>
        <dbReference type="ARBA" id="ARBA00023163"/>
    </source>
</evidence>
<dbReference type="EMBL" id="CAWUOM010000129">
    <property type="protein sequence ID" value="CAK7273313.1"/>
    <property type="molecule type" value="Genomic_DNA"/>
</dbReference>
<evidence type="ECO:0000256" key="7">
    <source>
        <dbReference type="ARBA" id="ARBA00025346"/>
    </source>
</evidence>
<evidence type="ECO:0000256" key="2">
    <source>
        <dbReference type="ARBA" id="ARBA00006178"/>
    </source>
</evidence>
<feature type="region of interest" description="Disordered" evidence="9">
    <location>
        <begin position="616"/>
        <end position="651"/>
    </location>
</feature>
<evidence type="ECO:0000256" key="3">
    <source>
        <dbReference type="ARBA" id="ARBA00017306"/>
    </source>
</evidence>
<feature type="compositionally biased region" description="Low complexity" evidence="9">
    <location>
        <begin position="110"/>
        <end position="123"/>
    </location>
</feature>
<dbReference type="InterPro" id="IPR007900">
    <property type="entry name" value="TAF4_C"/>
</dbReference>
<name>A0ABP0E0C2_9PEZI</name>
<feature type="compositionally biased region" description="Basic and acidic residues" evidence="9">
    <location>
        <begin position="493"/>
        <end position="504"/>
    </location>
</feature>
<reference evidence="11 12" key="1">
    <citation type="submission" date="2024-01" db="EMBL/GenBank/DDBJ databases">
        <authorList>
            <person name="Allen C."/>
            <person name="Tagirdzhanova G."/>
        </authorList>
    </citation>
    <scope>NUCLEOTIDE SEQUENCE [LARGE SCALE GENOMIC DNA]</scope>
    <source>
        <strain evidence="11 12">CBS 573.63</strain>
    </source>
</reference>
<protein>
    <recommendedName>
        <fullName evidence="3">Transcription initiation factor TFIID subunit 4</fullName>
    </recommendedName>
    <alternativeName>
        <fullName evidence="8">TBP-associated factor 4</fullName>
    </alternativeName>
</protein>
<feature type="compositionally biased region" description="Low complexity" evidence="9">
    <location>
        <begin position="140"/>
        <end position="149"/>
    </location>
</feature>
<evidence type="ECO:0000256" key="8">
    <source>
        <dbReference type="ARBA" id="ARBA00031747"/>
    </source>
</evidence>
<evidence type="ECO:0000256" key="1">
    <source>
        <dbReference type="ARBA" id="ARBA00004123"/>
    </source>
</evidence>
<accession>A0ABP0E0C2</accession>
<proteinExistence type="inferred from homology"/>
<feature type="compositionally biased region" description="Gly residues" evidence="9">
    <location>
        <begin position="616"/>
        <end position="627"/>
    </location>
</feature>
<feature type="region of interest" description="Disordered" evidence="9">
    <location>
        <begin position="490"/>
        <end position="549"/>
    </location>
</feature>
<evidence type="ECO:0000256" key="4">
    <source>
        <dbReference type="ARBA" id="ARBA00023015"/>
    </source>
</evidence>
<evidence type="ECO:0000313" key="11">
    <source>
        <dbReference type="EMBL" id="CAK7273313.1"/>
    </source>
</evidence>
<feature type="compositionally biased region" description="Pro residues" evidence="9">
    <location>
        <begin position="22"/>
        <end position="36"/>
    </location>
</feature>
<evidence type="ECO:0000313" key="12">
    <source>
        <dbReference type="Proteomes" id="UP001642501"/>
    </source>
</evidence>
<evidence type="ECO:0000256" key="6">
    <source>
        <dbReference type="ARBA" id="ARBA00023242"/>
    </source>
</evidence>
<feature type="compositionally biased region" description="Basic and acidic residues" evidence="9">
    <location>
        <begin position="540"/>
        <end position="549"/>
    </location>
</feature>
<dbReference type="Pfam" id="PF05236">
    <property type="entry name" value="TAF4"/>
    <property type="match status" value="1"/>
</dbReference>
<sequence>MAQSQPQVAQRTFSPALQSSPSPVPLPGGFSGPPPPKKQRLSPAPSPTGTPQSLTGAFSPTATNGLNSTHSPATPSTPKSLKSPEALSSANYQPANTATPLPLPTPALPPAAASPMPILSPLPNSGQLNNVSTAAEGDNSPSNPLVPSTTPTPPTPFGPLTPSSALLPQLARAGTPGPITSTNGNYFATAAATPVVQTPAGGAMGPPSKPPTKEYQYDVDDSLAGTGIDLRQEEQFQADYFAGTYRPEARTGFPANTPGARGSFYGSLSANQPAETIDEANQRKIELETAKHVWADAARTLASTRSSALHNRFLEFGSIFLRAEKIANEYGVSVIMDPKAIPPVSSRSRQELEFQKPSVTVQTKKGPDGVSFISTTQTYIPEDSYLADQLALLSLATKHRLRELLEDANKVAETRQKTSHGVVEDDWLDAAAPLSSAGTADASRDDEEGGGEEQKKSLKSKGPFEAESMTDRASVAKKIAAGNTLIQSLRQASKTDRSIEEQRLLKRQKREGKKSDTVAPATPTANRSTTPGTPGSVAPDMEKPPTKKELRKNAAAKFAEQNDTLSANRTSMAFLGGRKKQYSWLSGGAGASPKRGLGITGSGVAGGGAGGGASGVAGGGAAGGGSDTPGRRPGESAMLTSEGRTKWGSWREDGIKGKDIQLRDLVVALEADGREAVALQTAYNRLDGTQFKA</sequence>
<feature type="compositionally biased region" description="Polar residues" evidence="9">
    <location>
        <begin position="1"/>
        <end position="13"/>
    </location>
</feature>
<feature type="compositionally biased region" description="Polar residues" evidence="9">
    <location>
        <begin position="523"/>
        <end position="533"/>
    </location>
</feature>
<feature type="domain" description="Transcription initiation factor TFIID component TAF4 C-terminal" evidence="10">
    <location>
        <begin position="387"/>
        <end position="675"/>
    </location>
</feature>
<organism evidence="11 12">
    <name type="scientific">Sporothrix epigloea</name>
    <dbReference type="NCBI Taxonomy" id="1892477"/>
    <lineage>
        <taxon>Eukaryota</taxon>
        <taxon>Fungi</taxon>
        <taxon>Dikarya</taxon>
        <taxon>Ascomycota</taxon>
        <taxon>Pezizomycotina</taxon>
        <taxon>Sordariomycetes</taxon>
        <taxon>Sordariomycetidae</taxon>
        <taxon>Ophiostomatales</taxon>
        <taxon>Ophiostomataceae</taxon>
        <taxon>Sporothrix</taxon>
    </lineage>
</organism>
<comment type="function">
    <text evidence="7">Functions as a component of the DNA-binding general transcription factor complex TFIID. Binding of TFIID to a promoter (with or without TATA element) is the initial step in pre-initiation complex (PIC) formation. TFIID plays a key role in the regulation of gene expression by RNA polymerase II through different activities such as transcription activator interaction, core promoter recognition and selectivity, TFIIA and TFIIB interaction, chromatin modification (histone acetylation by TAF1), facilitation of DNA opening and initiation of transcription.</text>
</comment>
<keyword evidence="5" id="KW-0804">Transcription</keyword>
<feature type="compositionally biased region" description="Polar residues" evidence="9">
    <location>
        <begin position="124"/>
        <end position="133"/>
    </location>
</feature>
<feature type="region of interest" description="Disordered" evidence="9">
    <location>
        <begin position="1"/>
        <end position="164"/>
    </location>
</feature>
<feature type="compositionally biased region" description="Polar residues" evidence="9">
    <location>
        <begin position="47"/>
        <end position="93"/>
    </location>
</feature>
<keyword evidence="6" id="KW-0539">Nucleus</keyword>
<feature type="compositionally biased region" description="Pro residues" evidence="9">
    <location>
        <begin position="150"/>
        <end position="159"/>
    </location>
</feature>
<comment type="similarity">
    <text evidence="2">Belongs to the TAF4 family.</text>
</comment>